<feature type="region of interest" description="Disordered" evidence="1">
    <location>
        <begin position="135"/>
        <end position="234"/>
    </location>
</feature>
<dbReference type="Proteomes" id="UP001167160">
    <property type="component" value="Unassembled WGS sequence"/>
</dbReference>
<feature type="compositionally biased region" description="Pro residues" evidence="1">
    <location>
        <begin position="199"/>
        <end position="209"/>
    </location>
</feature>
<accession>A0ABT0XB43</accession>
<name>A0ABT0XB43_9ACTN</name>
<evidence type="ECO:0000256" key="1">
    <source>
        <dbReference type="SAM" id="MobiDB-lite"/>
    </source>
</evidence>
<gene>
    <name evidence="2" type="ORF">M1E25_17025</name>
</gene>
<proteinExistence type="predicted"/>
<protein>
    <submittedName>
        <fullName evidence="2">Uncharacterized protein</fullName>
    </submittedName>
</protein>
<keyword evidence="3" id="KW-1185">Reference proteome</keyword>
<dbReference type="EMBL" id="JAMQGM010000037">
    <property type="protein sequence ID" value="MCM2579034.1"/>
    <property type="molecule type" value="Genomic_DNA"/>
</dbReference>
<dbReference type="RefSeq" id="WP_251416399.1">
    <property type="nucleotide sequence ID" value="NZ_JAMQGM010000037.1"/>
</dbReference>
<organism evidence="2 3">
    <name type="scientific">Streptomyces meridianus</name>
    <dbReference type="NCBI Taxonomy" id="2938945"/>
    <lineage>
        <taxon>Bacteria</taxon>
        <taxon>Bacillati</taxon>
        <taxon>Actinomycetota</taxon>
        <taxon>Actinomycetes</taxon>
        <taxon>Kitasatosporales</taxon>
        <taxon>Streptomycetaceae</taxon>
        <taxon>Streptomyces</taxon>
    </lineage>
</organism>
<evidence type="ECO:0000313" key="2">
    <source>
        <dbReference type="EMBL" id="MCM2579034.1"/>
    </source>
</evidence>
<reference evidence="2" key="1">
    <citation type="journal article" date="2023" name="Int. J. Syst. Evol. Microbiol.">
        <title>Streptomyces meridianus sp. nov. isolated from brackish water of the Tagus estuary in Alcochete, Portugal.</title>
        <authorList>
            <person name="Santos J.D.N."/>
            <person name="Klimek D."/>
            <person name="Calusinska M."/>
            <person name="Lobo Da Cunha A."/>
            <person name="Catita J."/>
            <person name="Goncalves H."/>
            <person name="Gonzalez I."/>
            <person name="Reyes F."/>
            <person name="Lage O.M."/>
        </authorList>
    </citation>
    <scope>NUCLEOTIDE SEQUENCE</scope>
    <source>
        <strain evidence="2">MTZ3.1</strain>
    </source>
</reference>
<feature type="compositionally biased region" description="Pro residues" evidence="1">
    <location>
        <begin position="180"/>
        <end position="190"/>
    </location>
</feature>
<comment type="caution">
    <text evidence="2">The sequence shown here is derived from an EMBL/GenBank/DDBJ whole genome shotgun (WGS) entry which is preliminary data.</text>
</comment>
<sequence>MAIRKATIKEHVAQAIAQANPGDRPHVTIATVTGPSPWLTNAMGLVGQLLVKFYFVTVTDQAVVLHRYNRFTQRPQEVAYAIPRDQAPQLMGDVQRNPLWSSFRFLLPGEMQPTRMNVHRIWRDEMDQVIGMITGAPHGMAPQGMSAPGVPQHGMPAQSMAPYGAPAPAPAFSQQQPHGTPAPAPHPQQAPPYGGSAPSPAPQQQPPYGSPADRPGASPYGAQHTPMPGNPYAG</sequence>
<feature type="compositionally biased region" description="Low complexity" evidence="1">
    <location>
        <begin position="161"/>
        <end position="179"/>
    </location>
</feature>
<evidence type="ECO:0000313" key="3">
    <source>
        <dbReference type="Proteomes" id="UP001167160"/>
    </source>
</evidence>